<sequence length="435" mass="50043">MQKERRESWNIEGIRNAKESISQELLPFLKNEWYKQAVEHCLCKILPLEGNLHCDLKIVCYIISTLNLISLSKETTSEFKTLVGKLEKIAEALLSKNNVKPGRSRLSFLYGELKQGVAAVVKKDGHTWEALWESSLGLFLSRGCAHPILPFQHINFALQTIDRGFPTRVMELIDEMSTGLESESDRSYLELIRIKALRLSGHHGQCEELINAQIKKHGESPRLLWEWHYTQAILTGESKDLHRFLFGKGKKNIEYLEAYMKYAFWIKAQPRKSYLKLCPKVSTLKRLLKSETNNVRFKKLFKVLSAIEDAYDTNVPMVKRIDKIGRVMAVIETLEAEYRILSLAAILRFLNQRQKQMASLFHGEYKSHSLKLSEGRDSDVLNLFGSSSDLEVIKPFYDSLHSIPEKETTLARANPSHTYLFKPLGNRDIIWTEAS</sequence>
<proteinExistence type="predicted"/>
<name>A0A1Y6CE44_9BACT</name>
<reference evidence="2" key="1">
    <citation type="submission" date="2017-04" db="EMBL/GenBank/DDBJ databases">
        <authorList>
            <person name="Varghese N."/>
            <person name="Submissions S."/>
        </authorList>
    </citation>
    <scope>NUCLEOTIDE SEQUENCE [LARGE SCALE GENOMIC DNA]</scope>
    <source>
        <strain evidence="2">RKEM611</strain>
    </source>
</reference>
<protein>
    <submittedName>
        <fullName evidence="1">Uncharacterized protein</fullName>
    </submittedName>
</protein>
<evidence type="ECO:0000313" key="1">
    <source>
        <dbReference type="EMBL" id="SMF59350.1"/>
    </source>
</evidence>
<organism evidence="1 2">
    <name type="scientific">Pseudobacteriovorax antillogorgiicola</name>
    <dbReference type="NCBI Taxonomy" id="1513793"/>
    <lineage>
        <taxon>Bacteria</taxon>
        <taxon>Pseudomonadati</taxon>
        <taxon>Bdellovibrionota</taxon>
        <taxon>Oligoflexia</taxon>
        <taxon>Oligoflexales</taxon>
        <taxon>Pseudobacteriovoracaceae</taxon>
        <taxon>Pseudobacteriovorax</taxon>
    </lineage>
</organism>
<evidence type="ECO:0000313" key="2">
    <source>
        <dbReference type="Proteomes" id="UP000192907"/>
    </source>
</evidence>
<dbReference type="AlphaFoldDB" id="A0A1Y6CE44"/>
<dbReference type="Proteomes" id="UP000192907">
    <property type="component" value="Unassembled WGS sequence"/>
</dbReference>
<keyword evidence="2" id="KW-1185">Reference proteome</keyword>
<dbReference type="RefSeq" id="WP_132322999.1">
    <property type="nucleotide sequence ID" value="NZ_FWZT01000020.1"/>
</dbReference>
<accession>A0A1Y6CE44</accession>
<gene>
    <name evidence="1" type="ORF">SAMN06296036_1201</name>
</gene>
<dbReference type="EMBL" id="FWZT01000020">
    <property type="protein sequence ID" value="SMF59350.1"/>
    <property type="molecule type" value="Genomic_DNA"/>
</dbReference>